<comment type="subunit">
    <text evidence="10">Homotetramer.</text>
</comment>
<comment type="similarity">
    <text evidence="3 10">Belongs to the PEPCase type 1 family.</text>
</comment>
<dbReference type="InterPro" id="IPR018129">
    <property type="entry name" value="PEP_COase_Lys_AS"/>
</dbReference>
<name>A0A1A0VM83_MYCPR</name>
<feature type="region of interest" description="Disordered" evidence="13">
    <location>
        <begin position="1"/>
        <end position="24"/>
    </location>
</feature>
<dbReference type="Gene3D" id="1.20.1440.90">
    <property type="entry name" value="Phosphoenolpyruvate/pyruvate domain"/>
    <property type="match status" value="1"/>
</dbReference>
<dbReference type="EMBL" id="LZSY01000160">
    <property type="protein sequence ID" value="OBB84365.1"/>
    <property type="molecule type" value="Genomic_DNA"/>
</dbReference>
<keyword evidence="6 10" id="KW-0460">Magnesium</keyword>
<feature type="active site" evidence="10 12">
    <location>
        <position position="596"/>
    </location>
</feature>
<evidence type="ECO:0000256" key="9">
    <source>
        <dbReference type="ARBA" id="ARBA00048995"/>
    </source>
</evidence>
<evidence type="ECO:0000256" key="4">
    <source>
        <dbReference type="ARBA" id="ARBA00012305"/>
    </source>
</evidence>
<dbReference type="PANTHER" id="PTHR30523">
    <property type="entry name" value="PHOSPHOENOLPYRUVATE CARBOXYLASE"/>
    <property type="match status" value="1"/>
</dbReference>
<proteinExistence type="inferred from homology"/>
<evidence type="ECO:0000256" key="13">
    <source>
        <dbReference type="SAM" id="MobiDB-lite"/>
    </source>
</evidence>
<dbReference type="InterPro" id="IPR021135">
    <property type="entry name" value="PEP_COase"/>
</dbReference>
<evidence type="ECO:0000256" key="10">
    <source>
        <dbReference type="HAMAP-Rule" id="MF_00595"/>
    </source>
</evidence>
<evidence type="ECO:0000256" key="1">
    <source>
        <dbReference type="ARBA" id="ARBA00001946"/>
    </source>
</evidence>
<comment type="catalytic activity">
    <reaction evidence="9 10">
        <text>oxaloacetate + phosphate = phosphoenolpyruvate + hydrogencarbonate</text>
        <dbReference type="Rhea" id="RHEA:28370"/>
        <dbReference type="ChEBI" id="CHEBI:16452"/>
        <dbReference type="ChEBI" id="CHEBI:17544"/>
        <dbReference type="ChEBI" id="CHEBI:43474"/>
        <dbReference type="ChEBI" id="CHEBI:58702"/>
        <dbReference type="EC" id="4.1.1.31"/>
    </reaction>
</comment>
<dbReference type="PROSITE" id="PS00781">
    <property type="entry name" value="PEPCASE_1"/>
    <property type="match status" value="1"/>
</dbReference>
<dbReference type="Proteomes" id="UP000094008">
    <property type="component" value="Unassembled WGS sequence"/>
</dbReference>
<evidence type="ECO:0000256" key="11">
    <source>
        <dbReference type="PROSITE-ProRule" id="PRU10111"/>
    </source>
</evidence>
<keyword evidence="7 10" id="KW-0456">Lyase</keyword>
<dbReference type="GO" id="GO:0005829">
    <property type="term" value="C:cytosol"/>
    <property type="evidence" value="ECO:0007669"/>
    <property type="project" value="TreeGrafter"/>
</dbReference>
<dbReference type="InterPro" id="IPR033129">
    <property type="entry name" value="PEPCASE_His_AS"/>
</dbReference>
<feature type="active site" evidence="10 11">
    <location>
        <position position="161"/>
    </location>
</feature>
<dbReference type="InterPro" id="IPR015813">
    <property type="entry name" value="Pyrv/PenolPyrv_kinase-like_dom"/>
</dbReference>
<comment type="cofactor">
    <cofactor evidence="1 10">
        <name>Mg(2+)</name>
        <dbReference type="ChEBI" id="CHEBI:18420"/>
    </cofactor>
</comment>
<dbReference type="PRINTS" id="PR00150">
    <property type="entry name" value="PEPCARBXLASE"/>
</dbReference>
<dbReference type="AlphaFoldDB" id="A0A1A0VM83"/>
<evidence type="ECO:0000256" key="12">
    <source>
        <dbReference type="PROSITE-ProRule" id="PRU10112"/>
    </source>
</evidence>
<protein>
    <recommendedName>
        <fullName evidence="5 10">Phosphoenolpyruvate carboxylase</fullName>
        <shortName evidence="10">PEPC</shortName>
        <shortName evidence="10">PEPCase</shortName>
        <ecNumber evidence="4 10">4.1.1.31</ecNumber>
    </recommendedName>
</protein>
<evidence type="ECO:0000256" key="7">
    <source>
        <dbReference type="ARBA" id="ARBA00023239"/>
    </source>
</evidence>
<organism evidence="14 15">
    <name type="scientific">Mycolicibacterium peregrinum</name>
    <name type="common">Mycobacterium peregrinum</name>
    <dbReference type="NCBI Taxonomy" id="43304"/>
    <lineage>
        <taxon>Bacteria</taxon>
        <taxon>Bacillati</taxon>
        <taxon>Actinomycetota</taxon>
        <taxon>Actinomycetes</taxon>
        <taxon>Mycobacteriales</taxon>
        <taxon>Mycobacteriaceae</taxon>
        <taxon>Mycolicibacterium</taxon>
    </lineage>
</organism>
<evidence type="ECO:0000256" key="8">
    <source>
        <dbReference type="ARBA" id="ARBA00023300"/>
    </source>
</evidence>
<dbReference type="GO" id="GO:0008964">
    <property type="term" value="F:phosphoenolpyruvate carboxylase activity"/>
    <property type="evidence" value="ECO:0007669"/>
    <property type="project" value="UniProtKB-UniRule"/>
</dbReference>
<dbReference type="HAMAP" id="MF_00595">
    <property type="entry name" value="PEPcase_type1"/>
    <property type="match status" value="1"/>
</dbReference>
<dbReference type="SUPFAM" id="SSF51621">
    <property type="entry name" value="Phosphoenolpyruvate/pyruvate domain"/>
    <property type="match status" value="1"/>
</dbReference>
<dbReference type="OrthoDB" id="9768133at2"/>
<dbReference type="PANTHER" id="PTHR30523:SF6">
    <property type="entry name" value="PHOSPHOENOLPYRUVATE CARBOXYLASE"/>
    <property type="match status" value="1"/>
</dbReference>
<dbReference type="GO" id="GO:0000287">
    <property type="term" value="F:magnesium ion binding"/>
    <property type="evidence" value="ECO:0007669"/>
    <property type="project" value="UniProtKB-UniRule"/>
</dbReference>
<evidence type="ECO:0000313" key="15">
    <source>
        <dbReference type="Proteomes" id="UP000094008"/>
    </source>
</evidence>
<sequence>MADGPDTALDPIGAVQRTPVGREATEPMREDIRLLGAILGDTVREQNGDEVFDLVERARVESFRVRRSEIDRAELADLFTDIDVHQAIPVIRAFTHFALLANVAEDIHRERRRAVHEAAGEPPQDSSLAATYLKLDRADLAAAAVADALSGALVSPVITAHPTETRRRTVFDTQHRVTELMRLRMNGLTRTADGRDIEIELRRNILTLWQTALVRLSRLKISDEIETGLRYYPAAFFEVIPQVNAEVRNALQARWPGENLLEQPILRPGSWIGGDRDGNPNVDAGVVRLATGRAAHVAFAHYFTEITALEEELSMSARLVTVTDELTALAEACHEPARADEPYRRALRVIHARLTATGREILDDQPEHELDLGLAAYATPEEFLAALDIVDASLRGHGSAVLADDRLSRLREAVRVFGFHLSGLDMRQNSEVHEQVVGELLAWAGVHPDYASLPEAQRVELLAAEISTRRPLIGEGAELSELARKELDIVGAAARAVAVFGAQAVPNYIISMCQSVSDLLEAAILLKEAGLLDVSGAAHGEVYAPVGIVPLFETIEDLQQGSAVLETALALPVYRSIVAARGQHQEVMLGYSDSNKDGGYLAANWALYRAELDLVEAARTTGIRLRLFHGRGGTVGRGGGPSYDAILAQPPGAVNGSLRITEQGEVIAAKYAEPRIAHRNLETLLAATLESTLLDVEGLGDDADPAYQVLDELAALAQQAYAELVHETPGFVEYFKASTPVSEIGALNIGSRPSSRKPTTSIADLRAIPWVLAWSQSRVMLPGWYGTGTAFAQWIADDDTRLSVLQDLYRRWPFFRTVLSNMAQVLAKSDMGLAARYSELVDDEELRARVFDKIVAEHTRTIEMYKLITGQDDLLADNPALARSVFNRFPYLEPLNHLQVELLRRYRGGDTDERVQRGILLTMSGLATALRNSG</sequence>
<dbReference type="InterPro" id="IPR022805">
    <property type="entry name" value="PEP_COase_bac/pln-type"/>
</dbReference>
<dbReference type="GO" id="GO:0015977">
    <property type="term" value="P:carbon fixation"/>
    <property type="evidence" value="ECO:0007669"/>
    <property type="project" value="UniProtKB-UniRule"/>
</dbReference>
<dbReference type="GO" id="GO:0006107">
    <property type="term" value="P:oxaloacetate metabolic process"/>
    <property type="evidence" value="ECO:0007669"/>
    <property type="project" value="UniProtKB-UniRule"/>
</dbReference>
<comment type="function">
    <text evidence="2 10">Forms oxaloacetate, a four-carbon dicarboxylic acid source for the tricarboxylic acid cycle.</text>
</comment>
<keyword evidence="8 10" id="KW-0120">Carbon dioxide fixation</keyword>
<evidence type="ECO:0000256" key="2">
    <source>
        <dbReference type="ARBA" id="ARBA00003670"/>
    </source>
</evidence>
<dbReference type="RefSeq" id="WP_064886526.1">
    <property type="nucleotide sequence ID" value="NZ_LZSY01000160.1"/>
</dbReference>
<evidence type="ECO:0000256" key="6">
    <source>
        <dbReference type="ARBA" id="ARBA00022842"/>
    </source>
</evidence>
<gene>
    <name evidence="10" type="primary">ppc</name>
    <name evidence="14" type="ORF">A5779_06455</name>
</gene>
<accession>A0A1A0VM83</accession>
<dbReference type="PROSITE" id="PS00393">
    <property type="entry name" value="PEPCASE_2"/>
    <property type="match status" value="1"/>
</dbReference>
<evidence type="ECO:0000256" key="5">
    <source>
        <dbReference type="ARBA" id="ARBA00022419"/>
    </source>
</evidence>
<evidence type="ECO:0000256" key="3">
    <source>
        <dbReference type="ARBA" id="ARBA00008346"/>
    </source>
</evidence>
<dbReference type="EC" id="4.1.1.31" evidence="4 10"/>
<dbReference type="NCBIfam" id="NF000584">
    <property type="entry name" value="PRK00009.1"/>
    <property type="match status" value="1"/>
</dbReference>
<evidence type="ECO:0000313" key="14">
    <source>
        <dbReference type="EMBL" id="OBB84365.1"/>
    </source>
</evidence>
<dbReference type="GO" id="GO:0006099">
    <property type="term" value="P:tricarboxylic acid cycle"/>
    <property type="evidence" value="ECO:0007669"/>
    <property type="project" value="InterPro"/>
</dbReference>
<keyword evidence="14" id="KW-0670">Pyruvate</keyword>
<comment type="caution">
    <text evidence="14">The sequence shown here is derived from an EMBL/GenBank/DDBJ whole genome shotgun (WGS) entry which is preliminary data.</text>
</comment>
<dbReference type="Pfam" id="PF00311">
    <property type="entry name" value="PEPcase"/>
    <property type="match status" value="1"/>
</dbReference>
<reference evidence="15" key="1">
    <citation type="submission" date="2016-06" db="EMBL/GenBank/DDBJ databases">
        <authorList>
            <person name="Sutton G."/>
            <person name="Brinkac L."/>
            <person name="Sanka R."/>
            <person name="Adams M."/>
            <person name="Lau E."/>
            <person name="Mehaffy C."/>
            <person name="Tameris M."/>
            <person name="Hatherill M."/>
            <person name="Hanekom W."/>
            <person name="Mahomed H."/>
            <person name="Mcshane H."/>
        </authorList>
    </citation>
    <scope>NUCLEOTIDE SEQUENCE [LARGE SCALE GENOMIC DNA]</scope>
    <source>
        <strain evidence="15">852002-10433_SCH5171157</strain>
    </source>
</reference>